<evidence type="ECO:0000259" key="2">
    <source>
        <dbReference type="Pfam" id="PF12697"/>
    </source>
</evidence>
<keyword evidence="4" id="KW-1185">Reference proteome</keyword>
<evidence type="ECO:0000313" key="4">
    <source>
        <dbReference type="Proteomes" id="UP000095347"/>
    </source>
</evidence>
<name>A0A1E5QAL4_9PROT</name>
<protein>
    <recommendedName>
        <fullName evidence="2">AB hydrolase-1 domain-containing protein</fullName>
    </recommendedName>
</protein>
<dbReference type="PANTHER" id="PTHR43265:SF1">
    <property type="entry name" value="ESTERASE ESTD"/>
    <property type="match status" value="1"/>
</dbReference>
<accession>A0A1E5QAL4</accession>
<evidence type="ECO:0000256" key="1">
    <source>
        <dbReference type="SAM" id="SignalP"/>
    </source>
</evidence>
<organism evidence="3 4">
    <name type="scientific">Magnetovibrio blakemorei</name>
    <dbReference type="NCBI Taxonomy" id="28181"/>
    <lineage>
        <taxon>Bacteria</taxon>
        <taxon>Pseudomonadati</taxon>
        <taxon>Pseudomonadota</taxon>
        <taxon>Alphaproteobacteria</taxon>
        <taxon>Rhodospirillales</taxon>
        <taxon>Magnetovibrionaceae</taxon>
        <taxon>Magnetovibrio</taxon>
    </lineage>
</organism>
<dbReference type="SUPFAM" id="SSF53474">
    <property type="entry name" value="alpha/beta-Hydrolases"/>
    <property type="match status" value="1"/>
</dbReference>
<keyword evidence="1" id="KW-0732">Signal</keyword>
<proteinExistence type="predicted"/>
<dbReference type="Gene3D" id="3.40.50.1820">
    <property type="entry name" value="alpha/beta hydrolase"/>
    <property type="match status" value="1"/>
</dbReference>
<sequence length="299" mass="32192">MKTNLLVAMILTVCAFATFAVQAKDVQIKNSDGLTLGAELTLAEGKTIVDGVVLLTHGTLAHNKMEIIVNLQRLLAERGVSSLAPTLSLGVDSRTGMYDCKVPATHKHSDALIEIGFWLNWLKSQGATDVVLAGHSRGGNQTAWFAARENDPEVSKVVLIAPATWSMDETAKSFKKTHNQDLAKVYAKAKALTESGHGRDLMQGVGVLYCPGADVAADSFLDYYANDDRNHTPNLLPMITKPVLVIAGSEDTVVKGLVDAVKPMADGEKIKLHVIDGAGHFFLDFYVEDAADAMAEFIQ</sequence>
<reference evidence="4" key="1">
    <citation type="submission" date="2016-07" db="EMBL/GenBank/DDBJ databases">
        <authorList>
            <person name="Florea S."/>
            <person name="Webb J.S."/>
            <person name="Jaromczyk J."/>
            <person name="Schardl C.L."/>
        </authorList>
    </citation>
    <scope>NUCLEOTIDE SEQUENCE [LARGE SCALE GENOMIC DNA]</scope>
    <source>
        <strain evidence="4">MV-1</strain>
    </source>
</reference>
<dbReference type="AlphaFoldDB" id="A0A1E5QAL4"/>
<comment type="caution">
    <text evidence="3">The sequence shown here is derived from an EMBL/GenBank/DDBJ whole genome shotgun (WGS) entry which is preliminary data.</text>
</comment>
<feature type="domain" description="AB hydrolase-1" evidence="2">
    <location>
        <begin position="53"/>
        <end position="296"/>
    </location>
</feature>
<dbReference type="PANTHER" id="PTHR43265">
    <property type="entry name" value="ESTERASE ESTD"/>
    <property type="match status" value="1"/>
</dbReference>
<dbReference type="GO" id="GO:0052689">
    <property type="term" value="F:carboxylic ester hydrolase activity"/>
    <property type="evidence" value="ECO:0007669"/>
    <property type="project" value="TreeGrafter"/>
</dbReference>
<dbReference type="InterPro" id="IPR029058">
    <property type="entry name" value="AB_hydrolase_fold"/>
</dbReference>
<feature type="chain" id="PRO_5009184179" description="AB hydrolase-1 domain-containing protein" evidence="1">
    <location>
        <begin position="24"/>
        <end position="299"/>
    </location>
</feature>
<dbReference type="STRING" id="28181.BEN30_05130"/>
<feature type="signal peptide" evidence="1">
    <location>
        <begin position="1"/>
        <end position="23"/>
    </location>
</feature>
<gene>
    <name evidence="3" type="ORF">BEN30_05130</name>
</gene>
<dbReference type="Proteomes" id="UP000095347">
    <property type="component" value="Unassembled WGS sequence"/>
</dbReference>
<dbReference type="Pfam" id="PF12697">
    <property type="entry name" value="Abhydrolase_6"/>
    <property type="match status" value="1"/>
</dbReference>
<dbReference type="InterPro" id="IPR000073">
    <property type="entry name" value="AB_hydrolase_1"/>
</dbReference>
<dbReference type="InterPro" id="IPR053145">
    <property type="entry name" value="AB_hydrolase_Est10"/>
</dbReference>
<dbReference type="EMBL" id="MCGG01000010">
    <property type="protein sequence ID" value="OEJ68895.1"/>
    <property type="molecule type" value="Genomic_DNA"/>
</dbReference>
<evidence type="ECO:0000313" key="3">
    <source>
        <dbReference type="EMBL" id="OEJ68895.1"/>
    </source>
</evidence>